<dbReference type="GO" id="GO:0034488">
    <property type="term" value="P:basic amino acid transmembrane export from vacuole"/>
    <property type="evidence" value="ECO:0007669"/>
    <property type="project" value="TreeGrafter"/>
</dbReference>
<dbReference type="SMART" id="SM00679">
    <property type="entry name" value="CTNS"/>
    <property type="match status" value="2"/>
</dbReference>
<accession>A0A4V1AEJ8</accession>
<evidence type="ECO:0000256" key="1">
    <source>
        <dbReference type="ARBA" id="ARBA00004141"/>
    </source>
</evidence>
<dbReference type="InterPro" id="IPR051415">
    <property type="entry name" value="LAAT-1"/>
</dbReference>
<dbReference type="GO" id="GO:0000329">
    <property type="term" value="C:fungal-type vacuole membrane"/>
    <property type="evidence" value="ECO:0007669"/>
    <property type="project" value="TreeGrafter"/>
</dbReference>
<keyword evidence="9" id="KW-1185">Reference proteome</keyword>
<comment type="subcellular location">
    <subcellularLocation>
        <location evidence="1">Membrane</location>
        <topology evidence="1">Multi-pass membrane protein</topology>
    </subcellularLocation>
</comment>
<proteinExistence type="inferred from homology"/>
<keyword evidence="3 7" id="KW-1133">Transmembrane helix</keyword>
<dbReference type="Proteomes" id="UP000292447">
    <property type="component" value="Chromosome IV"/>
</dbReference>
<feature type="transmembrane region" description="Helical" evidence="7">
    <location>
        <begin position="91"/>
        <end position="109"/>
    </location>
</feature>
<evidence type="ECO:0000256" key="7">
    <source>
        <dbReference type="SAM" id="Phobius"/>
    </source>
</evidence>
<evidence type="ECO:0000256" key="4">
    <source>
        <dbReference type="ARBA" id="ARBA00023136"/>
    </source>
</evidence>
<keyword evidence="4 7" id="KW-0472">Membrane</keyword>
<evidence type="ECO:0000313" key="9">
    <source>
        <dbReference type="Proteomes" id="UP000292447"/>
    </source>
</evidence>
<dbReference type="EMBL" id="CP034459">
    <property type="protein sequence ID" value="QBM89463.1"/>
    <property type="molecule type" value="Genomic_DNA"/>
</dbReference>
<organism evidence="8 9">
    <name type="scientific">Metschnikowia aff. pulcherrima</name>
    <dbReference type="NCBI Taxonomy" id="2163413"/>
    <lineage>
        <taxon>Eukaryota</taxon>
        <taxon>Fungi</taxon>
        <taxon>Dikarya</taxon>
        <taxon>Ascomycota</taxon>
        <taxon>Saccharomycotina</taxon>
        <taxon>Pichiomycetes</taxon>
        <taxon>Metschnikowiaceae</taxon>
        <taxon>Metschnikowia</taxon>
    </lineage>
</organism>
<dbReference type="Pfam" id="PF04193">
    <property type="entry name" value="PQ-loop"/>
    <property type="match status" value="2"/>
</dbReference>
<dbReference type="PANTHER" id="PTHR16201">
    <property type="entry name" value="SEVEN TRANSMEMBRANE PROTEIN 1-RELATED"/>
    <property type="match status" value="1"/>
</dbReference>
<evidence type="ECO:0000256" key="6">
    <source>
        <dbReference type="ARBA" id="ARBA00050768"/>
    </source>
</evidence>
<dbReference type="PANTHER" id="PTHR16201:SF34">
    <property type="entry name" value="LYSOSOMAL AMINO ACID TRANSPORTER 1"/>
    <property type="match status" value="1"/>
</dbReference>
<feature type="transmembrane region" description="Helical" evidence="7">
    <location>
        <begin position="22"/>
        <end position="43"/>
    </location>
</feature>
<sequence length="537" mass="59965">MSFSALTMPAAINVTDLLPREFYWVLSVLRVLGILSLLVWLFAQLPQVLENYANQSVAGVSAAFLACWIAGDVTNLIGCLLTRALPFQTCLAAYYCFIDLILSIQYWYYTIIYPRQRVHHNMLQSPDMMRPVKLNGSVKGMLSSRLNRFEALPNPHMQRSSSSKRGPRRPRRSFLQQVLSGSVISTAFGKASARPVDGKNIESQAKNWSVYARLLVNTLMAYLATLAHSATLLGTYSGWLSTGCYISSRAPQIWKNYRAKLTSGMTPFLFLFAMTGNILYTVSIASDLYLLSKYDEYLGDADFHAVLSGQMPFLIGSSGTVLFDAVLLFQFWFFKKPQQHATTAKPPSFQILSSLPKEIMKDDALHFTKPDWYTNNLHTAIGQGYSYEEFQEMQQRHENEMHKKTFGVALPDERTLLIDPYIVSPPLHYVVSSQSSNIRYPADRSHRKGLSGTFNAFARSVANSPILRSPSISSAGGSAQNASAPGTALLPSIIGTYSSISKKMVHDLKMPFSPIDFLHDDFLHRSGSLVNGPHPRH</sequence>
<evidence type="ECO:0000256" key="3">
    <source>
        <dbReference type="ARBA" id="ARBA00022989"/>
    </source>
</evidence>
<name>A0A4V1AEJ8_9ASCO</name>
<dbReference type="Gene3D" id="1.20.1280.290">
    <property type="match status" value="2"/>
</dbReference>
<reference evidence="9" key="1">
    <citation type="submission" date="2019-03" db="EMBL/GenBank/DDBJ databases">
        <title>Snf2 controls pulcherriminic acid biosynthesis and connects pigmentation and antifungal activity of the yeast Metschnikowia pulcherrima.</title>
        <authorList>
            <person name="Gore-Lloyd D."/>
            <person name="Sumann I."/>
            <person name="Brachmann A.O."/>
            <person name="Schneeberger K."/>
            <person name="Ortiz-Merino R.A."/>
            <person name="Moreno-Beltran M."/>
            <person name="Schlaefli M."/>
            <person name="Kirner P."/>
            <person name="Santos Kron A."/>
            <person name="Wolfe K.H."/>
            <person name="Piel J."/>
            <person name="Ahrens C.H."/>
            <person name="Henk D."/>
            <person name="Freimoser F.M."/>
        </authorList>
    </citation>
    <scope>NUCLEOTIDE SEQUENCE [LARGE SCALE GENOMIC DNA]</scope>
    <source>
        <strain evidence="9">APC 1.2</strain>
    </source>
</reference>
<dbReference type="GO" id="GO:0015174">
    <property type="term" value="F:basic amino acid transmembrane transporter activity"/>
    <property type="evidence" value="ECO:0007669"/>
    <property type="project" value="TreeGrafter"/>
</dbReference>
<evidence type="ECO:0000313" key="8">
    <source>
        <dbReference type="EMBL" id="QBM89463.1"/>
    </source>
</evidence>
<feature type="transmembrane region" description="Helical" evidence="7">
    <location>
        <begin position="219"/>
        <end position="247"/>
    </location>
</feature>
<dbReference type="AlphaFoldDB" id="A0A4V1AEJ8"/>
<feature type="transmembrane region" description="Helical" evidence="7">
    <location>
        <begin position="268"/>
        <end position="291"/>
    </location>
</feature>
<feature type="transmembrane region" description="Helical" evidence="7">
    <location>
        <begin position="52"/>
        <end position="71"/>
    </location>
</feature>
<keyword evidence="2 7" id="KW-0812">Transmembrane</keyword>
<comment type="similarity">
    <text evidence="5">Belongs to the laat-1 family.</text>
</comment>
<evidence type="ECO:0000256" key="5">
    <source>
        <dbReference type="ARBA" id="ARBA00038039"/>
    </source>
</evidence>
<dbReference type="FunFam" id="1.20.1280.290:FF:000009">
    <property type="entry name" value="PQ loop repeat family protein"/>
    <property type="match status" value="1"/>
</dbReference>
<gene>
    <name evidence="8" type="primary">MPUL0D05360</name>
    <name evidence="8" type="ORF">METSCH_D05360</name>
</gene>
<feature type="transmembrane region" description="Helical" evidence="7">
    <location>
        <begin position="311"/>
        <end position="334"/>
    </location>
</feature>
<evidence type="ECO:0000256" key="2">
    <source>
        <dbReference type="ARBA" id="ARBA00022692"/>
    </source>
</evidence>
<protein>
    <submittedName>
        <fullName evidence="8">PQ loop repeat-containing protein</fullName>
    </submittedName>
</protein>
<dbReference type="InterPro" id="IPR006603">
    <property type="entry name" value="PQ-loop_rpt"/>
</dbReference>
<comment type="catalytic activity">
    <reaction evidence="6">
        <text>L-histidine(out) + L-arginine(in) = L-histidine(in) + L-arginine(out)</text>
        <dbReference type="Rhea" id="RHEA:71063"/>
        <dbReference type="ChEBI" id="CHEBI:32682"/>
        <dbReference type="ChEBI" id="CHEBI:57595"/>
    </reaction>
</comment>